<keyword evidence="3" id="KW-1185">Reference proteome</keyword>
<reference evidence="2" key="1">
    <citation type="submission" date="2022-09" db="EMBL/GenBank/DDBJ databases">
        <authorList>
            <person name="Yuan C."/>
            <person name="Ke Z."/>
        </authorList>
    </citation>
    <scope>NUCLEOTIDE SEQUENCE</scope>
    <source>
        <strain evidence="2">LB-8</strain>
    </source>
</reference>
<proteinExistence type="predicted"/>
<accession>A0A9X3BG58</accession>
<gene>
    <name evidence="2" type="ORF">OCK74_14655</name>
</gene>
<reference evidence="2" key="2">
    <citation type="submission" date="2023-04" db="EMBL/GenBank/DDBJ databases">
        <title>Paracnuella aquatica gen. nov., sp. nov., a member of the family Chitinophagaceae isolated from a hot spring.</title>
        <authorList>
            <person name="Wang C."/>
        </authorList>
    </citation>
    <scope>NUCLEOTIDE SEQUENCE</scope>
    <source>
        <strain evidence="2">LB-8</strain>
    </source>
</reference>
<protein>
    <submittedName>
        <fullName evidence="2">Uncharacterized protein</fullName>
    </submittedName>
</protein>
<dbReference type="RefSeq" id="WP_279297796.1">
    <property type="nucleotide sequence ID" value="NZ_JAOTIF010000011.1"/>
</dbReference>
<evidence type="ECO:0000256" key="1">
    <source>
        <dbReference type="SAM" id="Phobius"/>
    </source>
</evidence>
<feature type="transmembrane region" description="Helical" evidence="1">
    <location>
        <begin position="27"/>
        <end position="50"/>
    </location>
</feature>
<keyword evidence="1" id="KW-1133">Transmembrane helix</keyword>
<sequence>MLSKEEKDFLIYWEANRLNNKRFLRQFSIGLPIGVFLVAAVFVNILSGWYKKADMIIRSNSSILVTILVALVGIAIFLTIFSSRYKWEQNEQRYLELKEKEKREESLQ</sequence>
<name>A0A9X3BG58_9BACT</name>
<evidence type="ECO:0000313" key="2">
    <source>
        <dbReference type="EMBL" id="MCU7550359.1"/>
    </source>
</evidence>
<comment type="caution">
    <text evidence="2">The sequence shown here is derived from an EMBL/GenBank/DDBJ whole genome shotgun (WGS) entry which is preliminary data.</text>
</comment>
<dbReference type="AlphaFoldDB" id="A0A9X3BG58"/>
<evidence type="ECO:0000313" key="3">
    <source>
        <dbReference type="Proteomes" id="UP001155483"/>
    </source>
</evidence>
<feature type="transmembrane region" description="Helical" evidence="1">
    <location>
        <begin position="62"/>
        <end position="81"/>
    </location>
</feature>
<dbReference type="Proteomes" id="UP001155483">
    <property type="component" value="Unassembled WGS sequence"/>
</dbReference>
<dbReference type="EMBL" id="JAOTIF010000011">
    <property type="protein sequence ID" value="MCU7550359.1"/>
    <property type="molecule type" value="Genomic_DNA"/>
</dbReference>
<organism evidence="2 3">
    <name type="scientific">Paraflavisolibacter caeni</name>
    <dbReference type="NCBI Taxonomy" id="2982496"/>
    <lineage>
        <taxon>Bacteria</taxon>
        <taxon>Pseudomonadati</taxon>
        <taxon>Bacteroidota</taxon>
        <taxon>Chitinophagia</taxon>
        <taxon>Chitinophagales</taxon>
        <taxon>Chitinophagaceae</taxon>
        <taxon>Paraflavisolibacter</taxon>
    </lineage>
</organism>
<keyword evidence="1" id="KW-0472">Membrane</keyword>
<keyword evidence="1" id="KW-0812">Transmembrane</keyword>